<name>I0ILL0_LEPFC</name>
<dbReference type="AlphaFoldDB" id="I0ILL0"/>
<evidence type="ECO:0000313" key="1">
    <source>
        <dbReference type="EMBL" id="BAM06159.1"/>
    </source>
</evidence>
<proteinExistence type="predicted"/>
<dbReference type="Proteomes" id="UP000007382">
    <property type="component" value="Chromosome"/>
</dbReference>
<protein>
    <submittedName>
        <fullName evidence="1">Uncharacterized protein</fullName>
    </submittedName>
</protein>
<reference evidence="2" key="2">
    <citation type="submission" date="2012-03" db="EMBL/GenBank/DDBJ databases">
        <title>The complete genome sequence of the pioneer microbe on fresh volcanic deposit, Leptospirillum ferrooxidans strain C2-3.</title>
        <authorList>
            <person name="Fujimura R."/>
            <person name="Sato Y."/>
            <person name="Nishizawa T."/>
            <person name="Nanba K."/>
            <person name="Oshima K."/>
            <person name="Hattori M."/>
            <person name="Kamijo T."/>
            <person name="Ohta H."/>
        </authorList>
    </citation>
    <scope>NUCLEOTIDE SEQUENCE [LARGE SCALE GENOMIC DNA]</scope>
    <source>
        <strain evidence="2">C2-3</strain>
    </source>
</reference>
<dbReference type="RefSeq" id="WP_014448652.1">
    <property type="nucleotide sequence ID" value="NC_017094.1"/>
</dbReference>
<dbReference type="KEGG" id="lfc:LFE_0438"/>
<organism evidence="1 2">
    <name type="scientific">Leptospirillum ferrooxidans (strain C2-3)</name>
    <dbReference type="NCBI Taxonomy" id="1162668"/>
    <lineage>
        <taxon>Bacteria</taxon>
        <taxon>Pseudomonadati</taxon>
        <taxon>Nitrospirota</taxon>
        <taxon>Nitrospiria</taxon>
        <taxon>Nitrospirales</taxon>
        <taxon>Nitrospiraceae</taxon>
        <taxon>Leptospirillum</taxon>
    </lineage>
</organism>
<sequence length="95" mass="10892">MSHEMDLWKEGSLPLFTNQQGEEAPLHFILDQTGDYLFTKDLDARYTYAKIEGEEINDIDSTGKNRIDWSVNPPPYDQKEEITGLCRISTGISPR</sequence>
<accession>I0ILL0</accession>
<reference evidence="1 2" key="1">
    <citation type="journal article" date="2012" name="J. Bacteriol.">
        <title>Complete Genome Sequence of Leptospirillum ferrooxidans Strain C2-3, Isolated from a Fresh Volcanic Ash Deposit on the Island of Miyake, Japan.</title>
        <authorList>
            <person name="Fujimura R."/>
            <person name="Sato Y."/>
            <person name="Nishizawa T."/>
            <person name="Oshima K."/>
            <person name="Kim S.-W."/>
            <person name="Hattori M."/>
            <person name="Kamijo T."/>
            <person name="Ohta H."/>
        </authorList>
    </citation>
    <scope>NUCLEOTIDE SEQUENCE [LARGE SCALE GENOMIC DNA]</scope>
    <source>
        <strain evidence="1 2">C2-3</strain>
    </source>
</reference>
<dbReference type="EMBL" id="AP012342">
    <property type="protein sequence ID" value="BAM06159.1"/>
    <property type="molecule type" value="Genomic_DNA"/>
</dbReference>
<dbReference type="PATRIC" id="fig|1162668.3.peg.510"/>
<dbReference type="STRING" id="1162668.LFE_0438"/>
<evidence type="ECO:0000313" key="2">
    <source>
        <dbReference type="Proteomes" id="UP000007382"/>
    </source>
</evidence>
<gene>
    <name evidence="1" type="ordered locus">LFE_0438</name>
</gene>
<keyword evidence="2" id="KW-1185">Reference proteome</keyword>
<dbReference type="HOGENOM" id="CLU_2369389_0_0_0"/>